<comment type="caution">
    <text evidence="1">The sequence shown here is derived from an EMBL/GenBank/DDBJ whole genome shotgun (WGS) entry which is preliminary data.</text>
</comment>
<sequence length="295" mass="34243">MKRLSVDHIIHNHSAAQDDYKWITPYKPDWLNLIQHNEVPLNTILENMRNIRRVNGINCPVDYAESLVEGTRSLHNLVQTILTNIFLFDDWVSDQLEGGEITDKDFFDDAEMVSEQLTGNADVIREFEQQMTTGARWLTRIPSSNIPYTDVINNRWLLACNIVKCEYFDRLGRKLDGVPANQAKMYDVEFDERTQAQTVNTFRVIVLNLEEAAKVVGDLVEWVKSLNLREDMARRWPRLFNFDANLTDDNGNPLPRSDFPELQEWILCRLGILPDILEVLESIPPYQETLVETHP</sequence>
<evidence type="ECO:0000313" key="1">
    <source>
        <dbReference type="EMBL" id="KAJ6256498.1"/>
    </source>
</evidence>
<reference evidence="1" key="1">
    <citation type="submission" date="2023-01" db="EMBL/GenBank/DDBJ databases">
        <title>The chitinases involved in constricting ring structure development in the nematode-trapping fungus Drechslerella dactyloides.</title>
        <authorList>
            <person name="Wang R."/>
            <person name="Zhang L."/>
            <person name="Tang P."/>
            <person name="Li S."/>
            <person name="Liang L."/>
        </authorList>
    </citation>
    <scope>NUCLEOTIDE SEQUENCE</scope>
    <source>
        <strain evidence="1">YMF1.00031</strain>
    </source>
</reference>
<name>A0AAD6IQE8_DREDA</name>
<protein>
    <submittedName>
        <fullName evidence="1">Uncharacterized protein</fullName>
    </submittedName>
</protein>
<gene>
    <name evidence="1" type="ORF">Dda_8360</name>
</gene>
<accession>A0AAD6IQE8</accession>
<dbReference type="Proteomes" id="UP001221413">
    <property type="component" value="Unassembled WGS sequence"/>
</dbReference>
<evidence type="ECO:0000313" key="2">
    <source>
        <dbReference type="Proteomes" id="UP001221413"/>
    </source>
</evidence>
<dbReference type="AlphaFoldDB" id="A0AAD6IQE8"/>
<keyword evidence="2" id="KW-1185">Reference proteome</keyword>
<organism evidence="1 2">
    <name type="scientific">Drechslerella dactyloides</name>
    <name type="common">Nematode-trapping fungus</name>
    <name type="synonym">Arthrobotrys dactyloides</name>
    <dbReference type="NCBI Taxonomy" id="74499"/>
    <lineage>
        <taxon>Eukaryota</taxon>
        <taxon>Fungi</taxon>
        <taxon>Dikarya</taxon>
        <taxon>Ascomycota</taxon>
        <taxon>Pezizomycotina</taxon>
        <taxon>Orbiliomycetes</taxon>
        <taxon>Orbiliales</taxon>
        <taxon>Orbiliaceae</taxon>
        <taxon>Drechslerella</taxon>
    </lineage>
</organism>
<proteinExistence type="predicted"/>
<dbReference type="EMBL" id="JAQGDS010000012">
    <property type="protein sequence ID" value="KAJ6256498.1"/>
    <property type="molecule type" value="Genomic_DNA"/>
</dbReference>